<dbReference type="Gene3D" id="3.40.50.880">
    <property type="match status" value="1"/>
</dbReference>
<keyword evidence="3" id="KW-1185">Reference proteome</keyword>
<organism evidence="2 3">
    <name type="scientific">Aliidiomarina shirensis</name>
    <dbReference type="NCBI Taxonomy" id="1048642"/>
    <lineage>
        <taxon>Bacteria</taxon>
        <taxon>Pseudomonadati</taxon>
        <taxon>Pseudomonadota</taxon>
        <taxon>Gammaproteobacteria</taxon>
        <taxon>Alteromonadales</taxon>
        <taxon>Idiomarinaceae</taxon>
        <taxon>Aliidiomarina</taxon>
    </lineage>
</organism>
<dbReference type="InterPro" id="IPR029062">
    <property type="entry name" value="Class_I_gatase-like"/>
</dbReference>
<gene>
    <name evidence="2" type="ORF">CWE13_08725</name>
</gene>
<accession>A0A432WT51</accession>
<evidence type="ECO:0000313" key="2">
    <source>
        <dbReference type="EMBL" id="RUO36918.1"/>
    </source>
</evidence>
<name>A0A432WT51_9GAMM</name>
<dbReference type="AlphaFoldDB" id="A0A432WT51"/>
<keyword evidence="1" id="KW-0732">Signal</keyword>
<dbReference type="PANTHER" id="PTHR36175">
    <property type="entry name" value="CYANOPHYCINASE"/>
    <property type="match status" value="1"/>
</dbReference>
<dbReference type="RefSeq" id="WP_126807780.1">
    <property type="nucleotide sequence ID" value="NZ_PIPP01000003.1"/>
</dbReference>
<dbReference type="EMBL" id="PIPP01000003">
    <property type="protein sequence ID" value="RUO36918.1"/>
    <property type="molecule type" value="Genomic_DNA"/>
</dbReference>
<feature type="chain" id="PRO_5019074651" evidence="1">
    <location>
        <begin position="26"/>
        <end position="558"/>
    </location>
</feature>
<comment type="caution">
    <text evidence="2">The sequence shown here is derived from an EMBL/GenBank/DDBJ whole genome shotgun (WGS) entry which is preliminary data.</text>
</comment>
<dbReference type="OrthoDB" id="9799980at2"/>
<feature type="signal peptide" evidence="1">
    <location>
        <begin position="1"/>
        <end position="25"/>
    </location>
</feature>
<proteinExistence type="predicted"/>
<sequence>MSSMLKAVFAAVIMGFAVTSPHVNAQAESDVSAENPRWNLMLTGSELQICSSMNSDYCNSTSWIEANDMRTARLFQLTDVRRREALRQAIWPRSRNGVREELDVALREMVDYFGRGVVPEYRFVERLRSRAYLELVMRLSEAEYERVLDNLEMPRLEGLDEVVNLAESKDNSGAFITEFVQMAERIKGAKPTILVVTAGERDSFRSVDSHIQAFAEAGANARWLPLDIAVTQAQRNDTCGELEPLRRELSGTYDRDRVNPNRHAEQLAFCNNDGAAAELLANADGVFFTGGSANRLRDTLLPTGEPIAALQALRSRFNEGKLAVGGAGEGAQALVSANMITNGHSREAISVGSRAAAAPPVGCDFDDSCPRGLNPNSLTYEPLGGVGVFRAGIVDTDVGHRGREVRMLRVAADTNTPLAMGIDRDTAVFMNSRNGVFAVRGANSVFFVESAQGTESMIAATFHYLRNGSMGRLAGSRVANVVMAEQPEYFPESSTNRFLGDTGVADNIDVACRGPKQLRLLQERYVLMMQTTENSELELSRGRCQIFNGVMGVAIEEP</sequence>
<protein>
    <submittedName>
        <fullName evidence="2">Cyanophycinase</fullName>
    </submittedName>
</protein>
<dbReference type="Proteomes" id="UP000286934">
    <property type="component" value="Unassembled WGS sequence"/>
</dbReference>
<dbReference type="SUPFAM" id="SSF52317">
    <property type="entry name" value="Class I glutamine amidotransferase-like"/>
    <property type="match status" value="1"/>
</dbReference>
<dbReference type="PANTHER" id="PTHR36175:SF1">
    <property type="entry name" value="CYANOPHYCINASE"/>
    <property type="match status" value="1"/>
</dbReference>
<evidence type="ECO:0000313" key="3">
    <source>
        <dbReference type="Proteomes" id="UP000286934"/>
    </source>
</evidence>
<evidence type="ECO:0000256" key="1">
    <source>
        <dbReference type="SAM" id="SignalP"/>
    </source>
</evidence>
<reference evidence="3" key="1">
    <citation type="journal article" date="2018" name="Front. Microbiol.">
        <title>Genome-Based Analysis Reveals the Taxonomy and Diversity of the Family Idiomarinaceae.</title>
        <authorList>
            <person name="Liu Y."/>
            <person name="Lai Q."/>
            <person name="Shao Z."/>
        </authorList>
    </citation>
    <scope>NUCLEOTIDE SEQUENCE [LARGE SCALE GENOMIC DNA]</scope>
    <source>
        <strain evidence="3">AIS</strain>
    </source>
</reference>